<feature type="compositionally biased region" description="Basic and acidic residues" evidence="1">
    <location>
        <begin position="136"/>
        <end position="150"/>
    </location>
</feature>
<evidence type="ECO:0000313" key="3">
    <source>
        <dbReference type="EMBL" id="KRH93713.1"/>
    </source>
</evidence>
<dbReference type="Proteomes" id="UP000051530">
    <property type="component" value="Unassembled WGS sequence"/>
</dbReference>
<dbReference type="SMART" id="SM00164">
    <property type="entry name" value="TBC"/>
    <property type="match status" value="1"/>
</dbReference>
<feature type="compositionally biased region" description="Basic and acidic residues" evidence="1">
    <location>
        <begin position="159"/>
        <end position="204"/>
    </location>
</feature>
<dbReference type="AlphaFoldDB" id="A0A0R0M3T9"/>
<accession>A0A0R0M3T9</accession>
<dbReference type="Gene3D" id="1.10.472.80">
    <property type="entry name" value="Ypt/Rab-GAP domain of gyp1p, domain 3"/>
    <property type="match status" value="1"/>
</dbReference>
<gene>
    <name evidence="3" type="ORF">M153_6320004277</name>
</gene>
<name>A0A0R0M3T9_9MICR</name>
<dbReference type="PANTHER" id="PTHR22957">
    <property type="entry name" value="TBC1 DOMAIN FAMILY MEMBER GTPASE-ACTIVATING PROTEIN"/>
    <property type="match status" value="1"/>
</dbReference>
<dbReference type="InterPro" id="IPR000195">
    <property type="entry name" value="Rab-GAP-TBC_dom"/>
</dbReference>
<dbReference type="SUPFAM" id="SSF47923">
    <property type="entry name" value="Ypt/Rab-GAP domain of gyp1p"/>
    <property type="match status" value="2"/>
</dbReference>
<dbReference type="Gene3D" id="1.10.8.270">
    <property type="entry name" value="putative rabgap domain of human tbc1 domain family member 14 like domains"/>
    <property type="match status" value="1"/>
</dbReference>
<proteinExistence type="predicted"/>
<dbReference type="Pfam" id="PF00566">
    <property type="entry name" value="RabGAP-TBC"/>
    <property type="match status" value="1"/>
</dbReference>
<evidence type="ECO:0000259" key="2">
    <source>
        <dbReference type="PROSITE" id="PS50086"/>
    </source>
</evidence>
<dbReference type="VEuPathDB" id="MicrosporidiaDB:M153_6320004277"/>
<dbReference type="OrthoDB" id="27140at2759"/>
<feature type="domain" description="Rab-GAP TBC" evidence="2">
    <location>
        <begin position="59"/>
        <end position="377"/>
    </location>
</feature>
<protein>
    <submittedName>
        <fullName evidence="3">GTPase-activating protein</fullName>
    </submittedName>
</protein>
<dbReference type="GO" id="GO:0006886">
    <property type="term" value="P:intracellular protein transport"/>
    <property type="evidence" value="ECO:0007669"/>
    <property type="project" value="TreeGrafter"/>
</dbReference>
<evidence type="ECO:0000256" key="1">
    <source>
        <dbReference type="SAM" id="MobiDB-lite"/>
    </source>
</evidence>
<dbReference type="GO" id="GO:0005096">
    <property type="term" value="F:GTPase activator activity"/>
    <property type="evidence" value="ECO:0007669"/>
    <property type="project" value="TreeGrafter"/>
</dbReference>
<reference evidence="3 4" key="1">
    <citation type="submission" date="2015-07" db="EMBL/GenBank/DDBJ databases">
        <title>The genome of Pseudoloma neurophilia, a relevant intracellular parasite of the zebrafish.</title>
        <authorList>
            <person name="Ndikumana S."/>
            <person name="Pelin A."/>
            <person name="Sanders J."/>
            <person name="Corradi N."/>
        </authorList>
    </citation>
    <scope>NUCLEOTIDE SEQUENCE [LARGE SCALE GENOMIC DNA]</scope>
    <source>
        <strain evidence="3 4">MK1</strain>
    </source>
</reference>
<comment type="caution">
    <text evidence="3">The sequence shown here is derived from an EMBL/GenBank/DDBJ whole genome shotgun (WGS) entry which is preliminary data.</text>
</comment>
<feature type="region of interest" description="Disordered" evidence="1">
    <location>
        <begin position="127"/>
        <end position="220"/>
    </location>
</feature>
<dbReference type="InterPro" id="IPR035969">
    <property type="entry name" value="Rab-GAP_TBC_sf"/>
</dbReference>
<dbReference type="PANTHER" id="PTHR22957:SF27">
    <property type="entry name" value="TBC1 DOMAIN FAMILY MEMBER 13"/>
    <property type="match status" value="1"/>
</dbReference>
<keyword evidence="4" id="KW-1185">Reference proteome</keyword>
<dbReference type="PROSITE" id="PS50086">
    <property type="entry name" value="TBC_RABGAP"/>
    <property type="match status" value="1"/>
</dbReference>
<sequence length="434" mass="51317">MSDVQSSKDTSSQKYTNDSKYIESTTEYKIFKHIQSQLDITNFTPRNIYELKNFCYYGYNNNLLRAKFWKLFLNYLPTNKFKTEHHLKERRKLYHFYLEKSLIKLEENPMLNDTIEKDVARMCVRPVNDVSDEEQNEKLVHENEDKENPKPDNYNQEGKPFEQEGKPFEEEGKPFEEEGKPFEEEGKPFEEEGKPFEQEGKPFEQEGNIESQTEKPQTVPIKMNKKCEFLDADHTVIHRNALKRILLTFKVTNSGIGYVQGMHMVLLPIYYVFATSDNIEDKKYAEEDAFFCFFNLLTEVGENFLKEYDNDSKVGINKKMSEIFTIIKKHDKGLHKKLEELGLIETHFCFKWISLLLSGEFDIDQIIILWDKLFSDQYRYEILIYCCASIIILMKKAIMECSFEECLKILQGDKKIDVLTVFTLADKLRKEQNK</sequence>
<evidence type="ECO:0000313" key="4">
    <source>
        <dbReference type="Proteomes" id="UP000051530"/>
    </source>
</evidence>
<dbReference type="EMBL" id="LGUB01000241">
    <property type="protein sequence ID" value="KRH93713.1"/>
    <property type="molecule type" value="Genomic_DNA"/>
</dbReference>
<organism evidence="3 4">
    <name type="scientific">Pseudoloma neurophilia</name>
    <dbReference type="NCBI Taxonomy" id="146866"/>
    <lineage>
        <taxon>Eukaryota</taxon>
        <taxon>Fungi</taxon>
        <taxon>Fungi incertae sedis</taxon>
        <taxon>Microsporidia</taxon>
        <taxon>Pseudoloma</taxon>
    </lineage>
</organism>